<evidence type="ECO:0000313" key="1">
    <source>
        <dbReference type="EMBL" id="KAF0898431.1"/>
    </source>
</evidence>
<protein>
    <submittedName>
        <fullName evidence="1">Uncharacterized protein</fullName>
    </submittedName>
</protein>
<keyword evidence="2" id="KW-1185">Reference proteome</keyword>
<sequence length="110" mass="11911">MAQPSSIMLRSIFDEMKASPRLQDAHLHSSTSLSEASTSFWTFLASPPSPSYTAAAAMGIATGDAVPLLRRHGMVALEVLAVGCRNHRYYCLDWELLRGVWGSEAVGDGQ</sequence>
<accession>A0A6G1CEF2</accession>
<dbReference type="EMBL" id="SPHZ02000009">
    <property type="protein sequence ID" value="KAF0898431.1"/>
    <property type="molecule type" value="Genomic_DNA"/>
</dbReference>
<evidence type="ECO:0000313" key="2">
    <source>
        <dbReference type="Proteomes" id="UP000479710"/>
    </source>
</evidence>
<dbReference type="Proteomes" id="UP000479710">
    <property type="component" value="Unassembled WGS sequence"/>
</dbReference>
<reference evidence="1 2" key="1">
    <citation type="submission" date="2019-11" db="EMBL/GenBank/DDBJ databases">
        <title>Whole genome sequence of Oryza granulata.</title>
        <authorList>
            <person name="Li W."/>
        </authorList>
    </citation>
    <scope>NUCLEOTIDE SEQUENCE [LARGE SCALE GENOMIC DNA]</scope>
    <source>
        <strain evidence="2">cv. Menghai</strain>
        <tissue evidence="1">Leaf</tissue>
    </source>
</reference>
<dbReference type="AlphaFoldDB" id="A0A6G1CEF2"/>
<organism evidence="1 2">
    <name type="scientific">Oryza meyeriana var. granulata</name>
    <dbReference type="NCBI Taxonomy" id="110450"/>
    <lineage>
        <taxon>Eukaryota</taxon>
        <taxon>Viridiplantae</taxon>
        <taxon>Streptophyta</taxon>
        <taxon>Embryophyta</taxon>
        <taxon>Tracheophyta</taxon>
        <taxon>Spermatophyta</taxon>
        <taxon>Magnoliopsida</taxon>
        <taxon>Liliopsida</taxon>
        <taxon>Poales</taxon>
        <taxon>Poaceae</taxon>
        <taxon>BOP clade</taxon>
        <taxon>Oryzoideae</taxon>
        <taxon>Oryzeae</taxon>
        <taxon>Oryzinae</taxon>
        <taxon>Oryza</taxon>
        <taxon>Oryza meyeriana</taxon>
    </lineage>
</organism>
<comment type="caution">
    <text evidence="1">The sequence shown here is derived from an EMBL/GenBank/DDBJ whole genome shotgun (WGS) entry which is preliminary data.</text>
</comment>
<gene>
    <name evidence="1" type="ORF">E2562_007267</name>
</gene>
<proteinExistence type="predicted"/>
<name>A0A6G1CEF2_9ORYZ</name>